<accession>A0A9N9QY42</accession>
<keyword evidence="2" id="KW-1185">Reference proteome</keyword>
<dbReference type="Pfam" id="PF01546">
    <property type="entry name" value="Peptidase_M20"/>
    <property type="match status" value="1"/>
</dbReference>
<organism evidence="1 2">
    <name type="scientific">Diatraea saccharalis</name>
    <name type="common">sugarcane borer</name>
    <dbReference type="NCBI Taxonomy" id="40085"/>
    <lineage>
        <taxon>Eukaryota</taxon>
        <taxon>Metazoa</taxon>
        <taxon>Ecdysozoa</taxon>
        <taxon>Arthropoda</taxon>
        <taxon>Hexapoda</taxon>
        <taxon>Insecta</taxon>
        <taxon>Pterygota</taxon>
        <taxon>Neoptera</taxon>
        <taxon>Endopterygota</taxon>
        <taxon>Lepidoptera</taxon>
        <taxon>Glossata</taxon>
        <taxon>Ditrysia</taxon>
        <taxon>Pyraloidea</taxon>
        <taxon>Crambidae</taxon>
        <taxon>Crambinae</taxon>
        <taxon>Diatraea</taxon>
    </lineage>
</organism>
<protein>
    <submittedName>
        <fullName evidence="1">Uncharacterized protein</fullName>
    </submittedName>
</protein>
<proteinExistence type="predicted"/>
<sequence length="104" mass="11375">MANSTNPFWNAIQSAANDLNIPLITAVPPGSTDARYVRLAGVPAFGLSPQQNTPTLLHAVNEYLGVDTFLNGIDFYEKVIKNLANIPANEVQNPRTYLYDTIIV</sequence>
<dbReference type="InterPro" id="IPR052083">
    <property type="entry name" value="Aminoacylase-1_M20A"/>
</dbReference>
<dbReference type="EMBL" id="OU893345">
    <property type="protein sequence ID" value="CAG9785638.1"/>
    <property type="molecule type" value="Genomic_DNA"/>
</dbReference>
<dbReference type="GO" id="GO:0004046">
    <property type="term" value="F:aminoacylase activity"/>
    <property type="evidence" value="ECO:0007669"/>
    <property type="project" value="TreeGrafter"/>
</dbReference>
<dbReference type="Proteomes" id="UP001153714">
    <property type="component" value="Chromosome 14"/>
</dbReference>
<name>A0A9N9QY42_9NEOP</name>
<gene>
    <name evidence="1" type="ORF">DIATSA_LOCUS3654</name>
</gene>
<dbReference type="AlphaFoldDB" id="A0A9N9QY42"/>
<dbReference type="PANTHER" id="PTHR45892">
    <property type="entry name" value="AMINOACYLASE-1"/>
    <property type="match status" value="1"/>
</dbReference>
<reference evidence="1" key="2">
    <citation type="submission" date="2022-10" db="EMBL/GenBank/DDBJ databases">
        <authorList>
            <consortium name="ENA_rothamsted_submissions"/>
            <consortium name="culmorum"/>
            <person name="King R."/>
        </authorList>
    </citation>
    <scope>NUCLEOTIDE SEQUENCE</scope>
</reference>
<dbReference type="SUPFAM" id="SSF53187">
    <property type="entry name" value="Zn-dependent exopeptidases"/>
    <property type="match status" value="1"/>
</dbReference>
<dbReference type="Gene3D" id="1.10.150.900">
    <property type="match status" value="1"/>
</dbReference>
<dbReference type="PANTHER" id="PTHR45892:SF1">
    <property type="entry name" value="AMINOACYLASE-1"/>
    <property type="match status" value="1"/>
</dbReference>
<dbReference type="InterPro" id="IPR002933">
    <property type="entry name" value="Peptidase_M20"/>
</dbReference>
<evidence type="ECO:0000313" key="2">
    <source>
        <dbReference type="Proteomes" id="UP001153714"/>
    </source>
</evidence>
<dbReference type="OrthoDB" id="3064516at2759"/>
<evidence type="ECO:0000313" key="1">
    <source>
        <dbReference type="EMBL" id="CAG9785638.1"/>
    </source>
</evidence>
<reference evidence="1" key="1">
    <citation type="submission" date="2021-12" db="EMBL/GenBank/DDBJ databases">
        <authorList>
            <person name="King R."/>
        </authorList>
    </citation>
    <scope>NUCLEOTIDE SEQUENCE</scope>
</reference>